<feature type="region of interest" description="Disordered" evidence="1">
    <location>
        <begin position="70"/>
        <end position="91"/>
    </location>
</feature>
<dbReference type="EMBL" id="CAJQYY010000034">
    <property type="protein sequence ID" value="CAG4920376.1"/>
    <property type="molecule type" value="Genomic_DNA"/>
</dbReference>
<dbReference type="RefSeq" id="WP_228982851.1">
    <property type="nucleotide sequence ID" value="NZ_CAJQYY010000034.1"/>
</dbReference>
<name>A0ABM8U9S2_9BURK</name>
<accession>A0ABM8U9S2</accession>
<organism evidence="2 3">
    <name type="scientific">Paraburkholderia gardini</name>
    <dbReference type="NCBI Taxonomy" id="2823469"/>
    <lineage>
        <taxon>Bacteria</taxon>
        <taxon>Pseudomonadati</taxon>
        <taxon>Pseudomonadota</taxon>
        <taxon>Betaproteobacteria</taxon>
        <taxon>Burkholderiales</taxon>
        <taxon>Burkholderiaceae</taxon>
        <taxon>Paraburkholderia</taxon>
    </lineage>
</organism>
<dbReference type="Proteomes" id="UP000789752">
    <property type="component" value="Unassembled WGS sequence"/>
</dbReference>
<protein>
    <submittedName>
        <fullName evidence="2">Uncharacterized protein</fullName>
    </submittedName>
</protein>
<evidence type="ECO:0000313" key="3">
    <source>
        <dbReference type="Proteomes" id="UP000789752"/>
    </source>
</evidence>
<sequence length="91" mass="10113">MARQVVRRRKDPNGNGSWIKTDIFGRDYYFIANTLPDEPLGELTEEEQEAAWQRAESVRKVYTGVGEFKGAKTPLNATPASTNAANKPDNG</sequence>
<reference evidence="2 3" key="1">
    <citation type="submission" date="2021-04" db="EMBL/GenBank/DDBJ databases">
        <authorList>
            <person name="Vanwijnsberghe S."/>
        </authorList>
    </citation>
    <scope>NUCLEOTIDE SEQUENCE [LARGE SCALE GENOMIC DNA]</scope>
    <source>
        <strain evidence="2 3">LMG 32171</strain>
    </source>
</reference>
<evidence type="ECO:0000256" key="1">
    <source>
        <dbReference type="SAM" id="MobiDB-lite"/>
    </source>
</evidence>
<feature type="compositionally biased region" description="Polar residues" evidence="1">
    <location>
        <begin position="75"/>
        <end position="85"/>
    </location>
</feature>
<comment type="caution">
    <text evidence="2">The sequence shown here is derived from an EMBL/GenBank/DDBJ whole genome shotgun (WGS) entry which is preliminary data.</text>
</comment>
<keyword evidence="3" id="KW-1185">Reference proteome</keyword>
<evidence type="ECO:0000313" key="2">
    <source>
        <dbReference type="EMBL" id="CAG4920376.1"/>
    </source>
</evidence>
<gene>
    <name evidence="2" type="ORF">R54767_04708</name>
</gene>
<proteinExistence type="predicted"/>